<reference evidence="2" key="1">
    <citation type="submission" date="2025-08" db="UniProtKB">
        <authorList>
            <consortium name="Ensembl"/>
        </authorList>
    </citation>
    <scope>IDENTIFICATION</scope>
</reference>
<reference evidence="2" key="2">
    <citation type="submission" date="2025-09" db="UniProtKB">
        <authorList>
            <consortium name="Ensembl"/>
        </authorList>
    </citation>
    <scope>IDENTIFICATION</scope>
</reference>
<accession>A0A8C9X006</accession>
<evidence type="ECO:0000313" key="3">
    <source>
        <dbReference type="Proteomes" id="UP000694568"/>
    </source>
</evidence>
<feature type="compositionally biased region" description="Basic and acidic residues" evidence="1">
    <location>
        <begin position="63"/>
        <end position="83"/>
    </location>
</feature>
<feature type="region of interest" description="Disordered" evidence="1">
    <location>
        <begin position="1"/>
        <end position="86"/>
    </location>
</feature>
<organism evidence="2 3">
    <name type="scientific">Sander lucioperca</name>
    <name type="common">Pike-perch</name>
    <name type="synonym">Perca lucioperca</name>
    <dbReference type="NCBI Taxonomy" id="283035"/>
    <lineage>
        <taxon>Eukaryota</taxon>
        <taxon>Metazoa</taxon>
        <taxon>Chordata</taxon>
        <taxon>Craniata</taxon>
        <taxon>Vertebrata</taxon>
        <taxon>Euteleostomi</taxon>
        <taxon>Actinopterygii</taxon>
        <taxon>Neopterygii</taxon>
        <taxon>Teleostei</taxon>
        <taxon>Neoteleostei</taxon>
        <taxon>Acanthomorphata</taxon>
        <taxon>Eupercaria</taxon>
        <taxon>Perciformes</taxon>
        <taxon>Percoidei</taxon>
        <taxon>Percidae</taxon>
        <taxon>Luciopercinae</taxon>
        <taxon>Sander</taxon>
    </lineage>
</organism>
<dbReference type="PANTHER" id="PTHR46880:SF8">
    <property type="entry name" value="E3 SUMO-PROTEIN LIGASE KIAA1586"/>
    <property type="match status" value="1"/>
</dbReference>
<dbReference type="SUPFAM" id="SSF53098">
    <property type="entry name" value="Ribonuclease H-like"/>
    <property type="match status" value="1"/>
</dbReference>
<evidence type="ECO:0008006" key="4">
    <source>
        <dbReference type="Google" id="ProtNLM"/>
    </source>
</evidence>
<dbReference type="Ensembl" id="ENSSLUT00000002983.1">
    <property type="protein sequence ID" value="ENSSLUP00000002883.1"/>
    <property type="gene ID" value="ENSSLUG00000001274.1"/>
</dbReference>
<keyword evidence="3" id="KW-1185">Reference proteome</keyword>
<feature type="compositionally biased region" description="Acidic residues" evidence="1">
    <location>
        <begin position="51"/>
        <end position="62"/>
    </location>
</feature>
<name>A0A8C9X006_SANLU</name>
<feature type="compositionally biased region" description="Polar residues" evidence="1">
    <location>
        <begin position="1"/>
        <end position="11"/>
    </location>
</feature>
<evidence type="ECO:0000256" key="1">
    <source>
        <dbReference type="SAM" id="MobiDB-lite"/>
    </source>
</evidence>
<dbReference type="GeneTree" id="ENSGT00940000162903"/>
<sequence length="722" mass="80706">MKYTGLNLSRNTPEHVPAPPTLDPEPFLLDPAPPVSSTPTINAANAPVVSGDDDDPHGEEDDNKTADGHFQSARDSDGDEAGHTHSNWANLDQRLVYREKKSYPWLTMDKTGLGCAICKKVGSLGPEKTAGVKLAKEWISGSVTSSAPDWRKKQRALRKKVFEHGSTKAHVMASNICDKADENILVNAVTNIQSDQVQTTARIFRTAYKEAKRHRPAHGFEHEIDCQEMNGVDMGRILHSNVACSHIQQHIATDMKRKLFERIVTCAPKIGLMLDEATGLNKKSTLIVYLRMQLPEMESPDNIFFNLVELDDFGAEGIVGKLLDALDHANLDKAFLSKTLVGLTCDGASVMLGRKSGVATRLKTRFPNIMVWHCSAHRLELAVGDVMKEMGAINHFKILMDKLYALYSTSNKNRVELKECADGLNIQLCKIGRVLDNRWVASSLRTVEAMWRSYPALHGHFTYNGLAKRLSSHAFVCNLGFMYDALQELSELSLELQKRECNIIMAHKAICRQIRVFEAMSERPGRYSLLSQGGCMMFFGSLARNLEKRMFSQGKDQTGYNKLIEDLKVLYPQHWPQDGDALFGESEVEMLCQQFCIDNPRKVIRAFREYRDNNGTFIPDELNDLLAAVNIVPISSAECERGFSQMNLICTANRASLLPSTISSLLFLCLVGPPLTRFNPFPYVRSWIAKGHRTALNTRCRERSRGTEAGGSIDAVWAVLDK</sequence>
<evidence type="ECO:0000313" key="2">
    <source>
        <dbReference type="Ensembl" id="ENSSLUP00000002883.1"/>
    </source>
</evidence>
<dbReference type="AlphaFoldDB" id="A0A8C9X006"/>
<dbReference type="PANTHER" id="PTHR46880">
    <property type="entry name" value="RAS-ASSOCIATING DOMAIN-CONTAINING PROTEIN"/>
    <property type="match status" value="1"/>
</dbReference>
<protein>
    <recommendedName>
        <fullName evidence="4">HAT C-terminal dimerisation domain-containing protein</fullName>
    </recommendedName>
</protein>
<dbReference type="InterPro" id="IPR012337">
    <property type="entry name" value="RNaseH-like_sf"/>
</dbReference>
<dbReference type="Proteomes" id="UP000694568">
    <property type="component" value="Unplaced"/>
</dbReference>
<proteinExistence type="predicted"/>